<gene>
    <name evidence="12" type="primary">LOC101897516</name>
</gene>
<feature type="signal peptide" evidence="8">
    <location>
        <begin position="1"/>
        <end position="25"/>
    </location>
</feature>
<proteinExistence type="evidence at transcript level"/>
<reference evidence="9" key="1">
    <citation type="submission" date="2012-08" db="EMBL/GenBank/DDBJ databases">
        <title>Transcriptome of adult Musca domestica launches a platform for comparative house fly gene expression and characterization of differential gene expression among resistant and susceptible house flies.</title>
        <authorList>
            <person name="Liu N."/>
            <person name="Zhang L."/>
            <person name="Li M."/>
            <person name="Reid W."/>
        </authorList>
    </citation>
    <scope>NUCLEOTIDE SEQUENCE</scope>
    <source>
        <strain evidence="9">ALHF</strain>
        <tissue evidence="9">Whole body</tissue>
    </source>
</reference>
<evidence type="ECO:0000256" key="1">
    <source>
        <dbReference type="ARBA" id="ARBA00000632"/>
    </source>
</evidence>
<evidence type="ECO:0000256" key="4">
    <source>
        <dbReference type="ARBA" id="ARBA00022638"/>
    </source>
</evidence>
<evidence type="ECO:0000256" key="6">
    <source>
        <dbReference type="ARBA" id="ARBA00023295"/>
    </source>
</evidence>
<dbReference type="EC" id="3.2.1.17" evidence="2"/>
<dbReference type="VEuPathDB" id="VectorBase:MDOMA2_008796"/>
<keyword evidence="4" id="KW-0081">Bacteriolytic enzyme</keyword>
<sequence>MSNKSFYAFTVASVVCLALFAITLAQEKPVTDICLGCICEASSGCNQTNYCAGGVCGLFRITWAYWADGGKLTINGEPAESETAYANCVNDPYCAANTIQNYMLKYGQDCNKDGAVNCFDYAAIHKLGGYGCGGDLPHKYATDLELCLKSYGAN</sequence>
<accession>T1PHZ7</accession>
<dbReference type="PROSITE" id="PS51909">
    <property type="entry name" value="LYSOZYME_I"/>
    <property type="match status" value="1"/>
</dbReference>
<dbReference type="EMBL" id="KA647503">
    <property type="protein sequence ID" value="AFP62132.1"/>
    <property type="molecule type" value="mRNA"/>
</dbReference>
<dbReference type="GO" id="GO:0003796">
    <property type="term" value="F:lysozyme activity"/>
    <property type="evidence" value="ECO:0007669"/>
    <property type="project" value="UniProtKB-EC"/>
</dbReference>
<dbReference type="VEuPathDB" id="VectorBase:MDOA011145"/>
<feature type="disulfide bond" evidence="7">
    <location>
        <begin position="88"/>
        <end position="94"/>
    </location>
</feature>
<keyword evidence="6" id="KW-0326">Glycosidase</keyword>
<feature type="disulfide bond" evidence="7">
    <location>
        <begin position="39"/>
        <end position="45"/>
    </location>
</feature>
<feature type="disulfide bond" evidence="7">
    <location>
        <begin position="34"/>
        <end position="118"/>
    </location>
</feature>
<protein>
    <recommendedName>
        <fullName evidence="2">lysozyme</fullName>
        <ecNumber evidence="2">3.2.1.17</ecNumber>
    </recommendedName>
</protein>
<evidence type="ECO:0000256" key="3">
    <source>
        <dbReference type="ARBA" id="ARBA00022529"/>
    </source>
</evidence>
<keyword evidence="11" id="KW-1185">Reference proteome</keyword>
<dbReference type="FunFam" id="1.10.530.10:FF:000019">
    <property type="entry name" value="lysozyme"/>
    <property type="match status" value="1"/>
</dbReference>
<reference evidence="12" key="3">
    <citation type="submission" date="2025-05" db="UniProtKB">
        <authorList>
            <consortium name="RefSeq"/>
        </authorList>
    </citation>
    <scope>IDENTIFICATION</scope>
    <source>
        <strain evidence="12">Aabys</strain>
        <tissue evidence="12">Whole body</tissue>
    </source>
</reference>
<evidence type="ECO:0000313" key="11">
    <source>
        <dbReference type="Proteomes" id="UP001652621"/>
    </source>
</evidence>
<dbReference type="eggNOG" id="ENOG502S6AV">
    <property type="taxonomic scope" value="Eukaryota"/>
</dbReference>
<evidence type="ECO:0000256" key="2">
    <source>
        <dbReference type="ARBA" id="ARBA00012732"/>
    </source>
</evidence>
<name>T1PHZ7_MUSDO</name>
<evidence type="ECO:0000256" key="7">
    <source>
        <dbReference type="PIRSR" id="PIRSR608597-3"/>
    </source>
</evidence>
<accession>A0A9J7DJD7</accession>
<dbReference type="OrthoDB" id="6337871at2759"/>
<dbReference type="KEGG" id="mde:101897516"/>
<dbReference type="RefSeq" id="XP_019892932.2">
    <property type="nucleotide sequence ID" value="XM_020037373.2"/>
</dbReference>
<keyword evidence="7" id="KW-1015">Disulfide bond</keyword>
<evidence type="ECO:0000256" key="5">
    <source>
        <dbReference type="ARBA" id="ARBA00022801"/>
    </source>
</evidence>
<dbReference type="GO" id="GO:0031640">
    <property type="term" value="P:killing of cells of another organism"/>
    <property type="evidence" value="ECO:0007669"/>
    <property type="project" value="UniProtKB-KW"/>
</dbReference>
<dbReference type="GeneID" id="101897516"/>
<dbReference type="CDD" id="cd16890">
    <property type="entry name" value="lyz_i"/>
    <property type="match status" value="1"/>
</dbReference>
<keyword evidence="3" id="KW-0929">Antimicrobial</keyword>
<feature type="chain" id="PRO_5039955375" description="lysozyme" evidence="8">
    <location>
        <begin position="26"/>
        <end position="154"/>
    </location>
</feature>
<dbReference type="InterPro" id="IPR008597">
    <property type="entry name" value="Invert_lysozyme"/>
</dbReference>
<dbReference type="AlphaFoldDB" id="T1PHZ7"/>
<evidence type="ECO:0000313" key="10">
    <source>
        <dbReference type="EnsemblMetazoa" id="MDOA011145-PA"/>
    </source>
</evidence>
<dbReference type="Pfam" id="PF05497">
    <property type="entry name" value="Destabilase"/>
    <property type="match status" value="1"/>
</dbReference>
<dbReference type="PANTHER" id="PTHR11195:SF22">
    <property type="entry name" value="LYSOZYME"/>
    <property type="match status" value="1"/>
</dbReference>
<dbReference type="GO" id="GO:0042742">
    <property type="term" value="P:defense response to bacterium"/>
    <property type="evidence" value="ECO:0007669"/>
    <property type="project" value="UniProtKB-KW"/>
</dbReference>
<dbReference type="Proteomes" id="UP001652621">
    <property type="component" value="Unplaced"/>
</dbReference>
<keyword evidence="5" id="KW-0378">Hydrolase</keyword>
<evidence type="ECO:0000313" key="9">
    <source>
        <dbReference type="EMBL" id="AFP62132.1"/>
    </source>
</evidence>
<dbReference type="PANTHER" id="PTHR11195">
    <property type="entry name" value="DESTABILASE-RELATED"/>
    <property type="match status" value="1"/>
</dbReference>
<dbReference type="EnsemblMetazoa" id="MDOA011145-RA">
    <property type="protein sequence ID" value="MDOA011145-PA"/>
    <property type="gene ID" value="MDOA011145"/>
</dbReference>
<evidence type="ECO:0000256" key="8">
    <source>
        <dbReference type="SAM" id="SignalP"/>
    </source>
</evidence>
<keyword evidence="8" id="KW-0732">Signal</keyword>
<reference evidence="10" key="2">
    <citation type="submission" date="2020-05" db="UniProtKB">
        <authorList>
            <consortium name="EnsemblMetazoa"/>
        </authorList>
    </citation>
    <scope>IDENTIFICATION</scope>
    <source>
        <strain evidence="10">Aabys</strain>
    </source>
</reference>
<comment type="catalytic activity">
    <reaction evidence="1">
        <text>Hydrolysis of (1-&gt;4)-beta-linkages between N-acetylmuramic acid and N-acetyl-D-glucosamine residues in a peptidoglycan and between N-acetyl-D-glucosamine residues in chitodextrins.</text>
        <dbReference type="EC" id="3.2.1.17"/>
    </reaction>
</comment>
<evidence type="ECO:0000313" key="12">
    <source>
        <dbReference type="RefSeq" id="XP_019892932.2"/>
    </source>
</evidence>
<dbReference type="Gene3D" id="1.10.530.10">
    <property type="match status" value="1"/>
</dbReference>
<organism evidence="9">
    <name type="scientific">Musca domestica</name>
    <name type="common">House fly</name>
    <dbReference type="NCBI Taxonomy" id="7370"/>
    <lineage>
        <taxon>Eukaryota</taxon>
        <taxon>Metazoa</taxon>
        <taxon>Ecdysozoa</taxon>
        <taxon>Arthropoda</taxon>
        <taxon>Hexapoda</taxon>
        <taxon>Insecta</taxon>
        <taxon>Pterygota</taxon>
        <taxon>Neoptera</taxon>
        <taxon>Endopterygota</taxon>
        <taxon>Diptera</taxon>
        <taxon>Brachycera</taxon>
        <taxon>Muscomorpha</taxon>
        <taxon>Muscoidea</taxon>
        <taxon>Muscidae</taxon>
        <taxon>Musca</taxon>
    </lineage>
</organism>